<name>A0A439D761_9PEZI</name>
<feature type="compositionally biased region" description="Polar residues" evidence="1">
    <location>
        <begin position="414"/>
        <end position="423"/>
    </location>
</feature>
<feature type="compositionally biased region" description="Polar residues" evidence="1">
    <location>
        <begin position="252"/>
        <end position="266"/>
    </location>
</feature>
<feature type="compositionally biased region" description="Low complexity" evidence="1">
    <location>
        <begin position="288"/>
        <end position="297"/>
    </location>
</feature>
<feature type="region of interest" description="Disordered" evidence="1">
    <location>
        <begin position="504"/>
        <end position="529"/>
    </location>
</feature>
<dbReference type="EMBL" id="RYZI01000121">
    <property type="protein sequence ID" value="RWA10245.1"/>
    <property type="molecule type" value="Genomic_DNA"/>
</dbReference>
<feature type="compositionally biased region" description="Basic and acidic residues" evidence="1">
    <location>
        <begin position="848"/>
        <end position="865"/>
    </location>
</feature>
<feature type="compositionally biased region" description="Polar residues" evidence="1">
    <location>
        <begin position="511"/>
        <end position="529"/>
    </location>
</feature>
<feature type="compositionally biased region" description="Basic and acidic residues" evidence="1">
    <location>
        <begin position="223"/>
        <end position="240"/>
    </location>
</feature>
<reference evidence="2 3" key="1">
    <citation type="submission" date="2018-12" db="EMBL/GenBank/DDBJ databases">
        <title>Draft genome sequence of Xylaria grammica IHI A82.</title>
        <authorList>
            <person name="Buettner E."/>
            <person name="Kellner H."/>
        </authorList>
    </citation>
    <scope>NUCLEOTIDE SEQUENCE [LARGE SCALE GENOMIC DNA]</scope>
    <source>
        <strain evidence="2 3">IHI A82</strain>
    </source>
</reference>
<feature type="region of interest" description="Disordered" evidence="1">
    <location>
        <begin position="206"/>
        <end position="300"/>
    </location>
</feature>
<keyword evidence="3" id="KW-1185">Reference proteome</keyword>
<feature type="compositionally biased region" description="Basic and acidic residues" evidence="1">
    <location>
        <begin position="732"/>
        <end position="750"/>
    </location>
</feature>
<feature type="compositionally biased region" description="Low complexity" evidence="1">
    <location>
        <begin position="429"/>
        <end position="438"/>
    </location>
</feature>
<feature type="compositionally biased region" description="Polar residues" evidence="1">
    <location>
        <begin position="600"/>
        <end position="615"/>
    </location>
</feature>
<feature type="compositionally biased region" description="Polar residues" evidence="1">
    <location>
        <begin position="340"/>
        <end position="356"/>
    </location>
</feature>
<gene>
    <name evidence="2" type="ORF">EKO27_g4848</name>
</gene>
<feature type="compositionally biased region" description="Low complexity" evidence="1">
    <location>
        <begin position="698"/>
        <end position="712"/>
    </location>
</feature>
<feature type="region of interest" description="Disordered" evidence="1">
    <location>
        <begin position="593"/>
        <end position="627"/>
    </location>
</feature>
<feature type="compositionally biased region" description="Basic and acidic residues" evidence="1">
    <location>
        <begin position="819"/>
        <end position="833"/>
    </location>
</feature>
<feature type="compositionally biased region" description="Acidic residues" evidence="1">
    <location>
        <begin position="891"/>
        <end position="907"/>
    </location>
</feature>
<feature type="compositionally biased region" description="Polar residues" evidence="1">
    <location>
        <begin position="382"/>
        <end position="392"/>
    </location>
</feature>
<feature type="compositionally biased region" description="Polar residues" evidence="1">
    <location>
        <begin position="792"/>
        <end position="803"/>
    </location>
</feature>
<feature type="region of interest" description="Disordered" evidence="1">
    <location>
        <begin position="322"/>
        <end position="461"/>
    </location>
</feature>
<dbReference type="STRING" id="363999.A0A439D761"/>
<protein>
    <submittedName>
        <fullName evidence="2">Uncharacterized protein</fullName>
    </submittedName>
</protein>
<dbReference type="Proteomes" id="UP000286045">
    <property type="component" value="Unassembled WGS sequence"/>
</dbReference>
<sequence>MRPLIDDEEALPVDYMLFKMGGGGIKSKFRFPVPGRSSKKQQAPAVSAPGPLSKAQRILGADGLNIGSSRLTVDPGRSWETGSTGGISISISESSASQTTHDIGFEQEDAKKTLWEEESAIIPRQIRSAHGSAQRGIVTERPAFTARNESRDNVTNMSSRGRRLSSSTVDTHYDSAKMPLAISQQTSNSAMAKGLPTKVNELLDMDGTLAGPQTGPKKKSKPARLDLSRLRSKAYRDRNKSAPNVEPVLGNSYVTRSPSFMTQTPGLSLLSSSTTEDSERTPRKLIKQQSTRQSSRSKGITEPAGLHQLYHHYEQMSFQSDDPLEEDVGTTHRAAHPERSSNNLRPISTFTQSLITPPSVPLPRGQDTTWGHSRNNSHDSRMTGSIAESSGGLQVHSLRKDYAGSVSSRHTRTSKASPSSKSLLESDRLQSSVLSLSDSSDDEAIEPMSSAPSSRRESLTYELASETPNLSKAQHSLNYLHGTASPRKFTPSLNQVDEHLAVKSAPRAHSNRSPSNNTVRSSQSSMSTLTPQHLLSASAPDSRLSSRSTETIDTIGSSHQAGYGVQEARAVSFVPLASTVEAASKVSMSEGAHHLDRVLRQNSTATSRISRSSDQPTPPLSPNSVEFYMPSRESLQGQAIGSGSSEAHNARLMAVTRQEEMLLAALRQKRAKMRETVPEAEESGKSQTGRSSRGGLGNAKKSNKNSSVTTTTPLANPWPKRASSLFMGGSRENLRHDQPSGLRKELRDVDVPSMISGSDVTERTSTSATGSTTSTTFDSRNDRIHLYMDQPTDGTNTADSSVYFSDDYMEDSDGEDLVANERRSSRMQSRRDSASGAARGHRTGSAGGRRESSNHGSQSRKDSIPTHHPLTAPMKGYRLQDVPEVEIQTEPNEDVDADDLDDEDLDGFPEPPMPPPSWPLPPRPGKLPAKPNSPASANFLHPSSAMHQGHSPERKISHLKNKRSMVRLSAVGHSTAPMPFWGDDD</sequence>
<feature type="region of interest" description="Disordered" evidence="1">
    <location>
        <begin position="670"/>
        <end position="962"/>
    </location>
</feature>
<proteinExistence type="predicted"/>
<evidence type="ECO:0000256" key="1">
    <source>
        <dbReference type="SAM" id="MobiDB-lite"/>
    </source>
</evidence>
<evidence type="ECO:0000313" key="2">
    <source>
        <dbReference type="EMBL" id="RWA10245.1"/>
    </source>
</evidence>
<feature type="compositionally biased region" description="Acidic residues" evidence="1">
    <location>
        <begin position="807"/>
        <end position="818"/>
    </location>
</feature>
<organism evidence="2 3">
    <name type="scientific">Xylaria grammica</name>
    <dbReference type="NCBI Taxonomy" id="363999"/>
    <lineage>
        <taxon>Eukaryota</taxon>
        <taxon>Fungi</taxon>
        <taxon>Dikarya</taxon>
        <taxon>Ascomycota</taxon>
        <taxon>Pezizomycotina</taxon>
        <taxon>Sordariomycetes</taxon>
        <taxon>Xylariomycetidae</taxon>
        <taxon>Xylariales</taxon>
        <taxon>Xylariaceae</taxon>
        <taxon>Xylaria</taxon>
    </lineage>
</organism>
<comment type="caution">
    <text evidence="2">The sequence shown here is derived from an EMBL/GenBank/DDBJ whole genome shotgun (WGS) entry which is preliminary data.</text>
</comment>
<feature type="compositionally biased region" description="Low complexity" evidence="1">
    <location>
        <begin position="763"/>
        <end position="778"/>
    </location>
</feature>
<dbReference type="AlphaFoldDB" id="A0A439D761"/>
<accession>A0A439D761</accession>
<evidence type="ECO:0000313" key="3">
    <source>
        <dbReference type="Proteomes" id="UP000286045"/>
    </source>
</evidence>
<feature type="compositionally biased region" description="Pro residues" evidence="1">
    <location>
        <begin position="909"/>
        <end position="925"/>
    </location>
</feature>